<keyword evidence="3" id="KW-1185">Reference proteome</keyword>
<dbReference type="STRING" id="50990.A0A4Y7PYM1"/>
<accession>A0A4Y7PYM1</accession>
<evidence type="ECO:0000313" key="3">
    <source>
        <dbReference type="Proteomes" id="UP000294933"/>
    </source>
</evidence>
<evidence type="ECO:0000256" key="1">
    <source>
        <dbReference type="SAM" id="SignalP"/>
    </source>
</evidence>
<protein>
    <submittedName>
        <fullName evidence="2">Uncharacterized protein</fullName>
    </submittedName>
</protein>
<gene>
    <name evidence="2" type="ORF">BD410DRAFT_899798</name>
</gene>
<name>A0A4Y7PYM1_9AGAM</name>
<organism evidence="2 3">
    <name type="scientific">Rickenella mellea</name>
    <dbReference type="NCBI Taxonomy" id="50990"/>
    <lineage>
        <taxon>Eukaryota</taxon>
        <taxon>Fungi</taxon>
        <taxon>Dikarya</taxon>
        <taxon>Basidiomycota</taxon>
        <taxon>Agaricomycotina</taxon>
        <taxon>Agaricomycetes</taxon>
        <taxon>Hymenochaetales</taxon>
        <taxon>Rickenellaceae</taxon>
        <taxon>Rickenella</taxon>
    </lineage>
</organism>
<proteinExistence type="predicted"/>
<dbReference type="OrthoDB" id="4179406at2759"/>
<sequence>MFTLLLFWLFKMPMLALAVIFTITASVRQLSGLFHTSFYPFCALDMLAKTSFCRFIDRLPSYSPYSDLHPAYHYLLSNQTEEFVQLLNGSETASALALDLMETRLASSDLVTIVRLTSLDHEHGEKLAALIQGFSDVAGDASQELEQLASCLITGVDSIIASLRYVLRLVVSSTGWQPVMCQTVNALSPITLCPYRLTPQAQIDLAVQHALNVTEDVLHSLILKGQLPLAKLNLLESQLWSIGAIVLEGNLMTAKAEDELLSHLWTWFGGNRRLLERFRDHAKALRRVGAYREKALRYVLFTLNALTRVEKDISGLRSLAVAGLLEPPTSIEVLIELIIAGAERLRVGQFEARAAMGRRAESFVREINEKALKF</sequence>
<feature type="chain" id="PRO_5021481680" evidence="1">
    <location>
        <begin position="19"/>
        <end position="374"/>
    </location>
</feature>
<dbReference type="VEuPathDB" id="FungiDB:BD410DRAFT_899798"/>
<evidence type="ECO:0000313" key="2">
    <source>
        <dbReference type="EMBL" id="TDL19992.1"/>
    </source>
</evidence>
<dbReference type="AlphaFoldDB" id="A0A4Y7PYM1"/>
<reference evidence="2 3" key="1">
    <citation type="submission" date="2018-06" db="EMBL/GenBank/DDBJ databases">
        <title>A transcriptomic atlas of mushroom development highlights an independent origin of complex multicellularity.</title>
        <authorList>
            <consortium name="DOE Joint Genome Institute"/>
            <person name="Krizsan K."/>
            <person name="Almasi E."/>
            <person name="Merenyi Z."/>
            <person name="Sahu N."/>
            <person name="Viragh M."/>
            <person name="Koszo T."/>
            <person name="Mondo S."/>
            <person name="Kiss B."/>
            <person name="Balint B."/>
            <person name="Kues U."/>
            <person name="Barry K."/>
            <person name="Hegedus J.C."/>
            <person name="Henrissat B."/>
            <person name="Johnson J."/>
            <person name="Lipzen A."/>
            <person name="Ohm R."/>
            <person name="Nagy I."/>
            <person name="Pangilinan J."/>
            <person name="Yan J."/>
            <person name="Xiong Y."/>
            <person name="Grigoriev I.V."/>
            <person name="Hibbett D.S."/>
            <person name="Nagy L.G."/>
        </authorList>
    </citation>
    <scope>NUCLEOTIDE SEQUENCE [LARGE SCALE GENOMIC DNA]</scope>
    <source>
        <strain evidence="2 3">SZMC22713</strain>
    </source>
</reference>
<keyword evidence="1" id="KW-0732">Signal</keyword>
<dbReference type="EMBL" id="ML170191">
    <property type="protein sequence ID" value="TDL19992.1"/>
    <property type="molecule type" value="Genomic_DNA"/>
</dbReference>
<dbReference type="Proteomes" id="UP000294933">
    <property type="component" value="Unassembled WGS sequence"/>
</dbReference>
<feature type="signal peptide" evidence="1">
    <location>
        <begin position="1"/>
        <end position="18"/>
    </location>
</feature>